<comment type="caution">
    <text evidence="1">The sequence shown here is derived from an EMBL/GenBank/DDBJ whole genome shotgun (WGS) entry which is preliminary data.</text>
</comment>
<sequence length="190" mass="21155">DTIIANIGSKKIDETEIQPATTSDTYGDIIEGGSASIGTKRKNVRRTECSGELESLTGTRNPVVELESLERYKSECVKLAAELEKKKVECTTLQGKLAEVDTRMTAAVTDSTECWRKMLCDLESRLLRMEKEKSTFGGLESRVLNLENIVTRMDNENSTVAGSVESRILKLESLVMRSKKPFVNVVSDDW</sequence>
<evidence type="ECO:0000313" key="2">
    <source>
        <dbReference type="Proteomes" id="UP001177140"/>
    </source>
</evidence>
<dbReference type="Proteomes" id="UP001177140">
    <property type="component" value="Unassembled WGS sequence"/>
</dbReference>
<organism evidence="1 2">
    <name type="scientific">Papaver nudicaule</name>
    <name type="common">Iceland poppy</name>
    <dbReference type="NCBI Taxonomy" id="74823"/>
    <lineage>
        <taxon>Eukaryota</taxon>
        <taxon>Viridiplantae</taxon>
        <taxon>Streptophyta</taxon>
        <taxon>Embryophyta</taxon>
        <taxon>Tracheophyta</taxon>
        <taxon>Spermatophyta</taxon>
        <taxon>Magnoliopsida</taxon>
        <taxon>Ranunculales</taxon>
        <taxon>Papaveraceae</taxon>
        <taxon>Papaveroideae</taxon>
        <taxon>Papaver</taxon>
    </lineage>
</organism>
<keyword evidence="2" id="KW-1185">Reference proteome</keyword>
<reference evidence="1" key="1">
    <citation type="submission" date="2022-03" db="EMBL/GenBank/DDBJ databases">
        <title>A functionally conserved STORR gene fusion in Papaver species that diverged 16.8 million years ago.</title>
        <authorList>
            <person name="Catania T."/>
        </authorList>
    </citation>
    <scope>NUCLEOTIDE SEQUENCE</scope>
    <source>
        <strain evidence="1">S-191538</strain>
    </source>
</reference>
<gene>
    <name evidence="1" type="ORF">MKW94_015465</name>
</gene>
<accession>A0AA41W083</accession>
<protein>
    <submittedName>
        <fullName evidence="1">Uncharacterized protein</fullName>
    </submittedName>
</protein>
<dbReference type="EMBL" id="JAJJMA010331564">
    <property type="protein sequence ID" value="MCL7050784.1"/>
    <property type="molecule type" value="Genomic_DNA"/>
</dbReference>
<feature type="non-terminal residue" evidence="1">
    <location>
        <position position="1"/>
    </location>
</feature>
<evidence type="ECO:0000313" key="1">
    <source>
        <dbReference type="EMBL" id="MCL7050784.1"/>
    </source>
</evidence>
<name>A0AA41W083_PAPNU</name>
<proteinExistence type="predicted"/>
<dbReference type="AlphaFoldDB" id="A0AA41W083"/>